<evidence type="ECO:0000256" key="2">
    <source>
        <dbReference type="PROSITE-ProRule" id="PRU00335"/>
    </source>
</evidence>
<dbReference type="PANTHER" id="PTHR43479:SF11">
    <property type="entry name" value="ACREF_ENVCD OPERON REPRESSOR-RELATED"/>
    <property type="match status" value="1"/>
</dbReference>
<sequence>MTTRERILLAARKAFAEKGHDGVSMSEIASIAGVKKALIYYYFPSKEDLYYEVWRYSLDELEEHLFKEVESENVYLKKIKRLLKAYVDFVTNKRETVKIIQREKGNLAREDLEMWKKARERYNELRNKISKLIDSGKNNKEILEIVDSEVAAELILNGLNITDDPDKLERIREIIWRGLSNTIERAGN</sequence>
<dbReference type="EMBL" id="DRTH01000132">
    <property type="protein sequence ID" value="HHF08575.1"/>
    <property type="molecule type" value="Genomic_DNA"/>
</dbReference>
<dbReference type="PANTHER" id="PTHR43479">
    <property type="entry name" value="ACREF/ENVCD OPERON REPRESSOR-RELATED"/>
    <property type="match status" value="1"/>
</dbReference>
<dbReference type="SUPFAM" id="SSF48498">
    <property type="entry name" value="Tetracyclin repressor-like, C-terminal domain"/>
    <property type="match status" value="1"/>
</dbReference>
<proteinExistence type="predicted"/>
<dbReference type="Proteomes" id="UP000886129">
    <property type="component" value="Unassembled WGS sequence"/>
</dbReference>
<evidence type="ECO:0000313" key="4">
    <source>
        <dbReference type="EMBL" id="HHF08575.1"/>
    </source>
</evidence>
<dbReference type="SUPFAM" id="SSF46689">
    <property type="entry name" value="Homeodomain-like"/>
    <property type="match status" value="1"/>
</dbReference>
<dbReference type="InterPro" id="IPR036271">
    <property type="entry name" value="Tet_transcr_reg_TetR-rel_C_sf"/>
</dbReference>
<dbReference type="InterPro" id="IPR050624">
    <property type="entry name" value="HTH-type_Tx_Regulator"/>
</dbReference>
<reference evidence="4" key="1">
    <citation type="journal article" date="2020" name="mSystems">
        <title>Genome- and Community-Level Interaction Insights into Carbon Utilization and Element Cycling Functions of Hydrothermarchaeota in Hydrothermal Sediment.</title>
        <authorList>
            <person name="Zhou Z."/>
            <person name="Liu Y."/>
            <person name="Xu W."/>
            <person name="Pan J."/>
            <person name="Luo Z.H."/>
            <person name="Li M."/>
        </authorList>
    </citation>
    <scope>NUCLEOTIDE SEQUENCE [LARGE SCALE GENOMIC DNA]</scope>
    <source>
        <strain evidence="4">HyVt-80</strain>
    </source>
</reference>
<dbReference type="AlphaFoldDB" id="A0A7C5I3E3"/>
<dbReference type="InterPro" id="IPR041490">
    <property type="entry name" value="KstR2_TetR_C"/>
</dbReference>
<dbReference type="PROSITE" id="PS50977">
    <property type="entry name" value="HTH_TETR_2"/>
    <property type="match status" value="1"/>
</dbReference>
<feature type="domain" description="HTH tetR-type" evidence="3">
    <location>
        <begin position="1"/>
        <end position="61"/>
    </location>
</feature>
<evidence type="ECO:0000259" key="3">
    <source>
        <dbReference type="PROSITE" id="PS50977"/>
    </source>
</evidence>
<gene>
    <name evidence="4" type="ORF">ENL26_02230</name>
</gene>
<feature type="DNA-binding region" description="H-T-H motif" evidence="2">
    <location>
        <begin position="24"/>
        <end position="43"/>
    </location>
</feature>
<evidence type="ECO:0000256" key="1">
    <source>
        <dbReference type="ARBA" id="ARBA00023125"/>
    </source>
</evidence>
<name>A0A7C5I3E3_9BACT</name>
<dbReference type="Gene3D" id="1.10.357.10">
    <property type="entry name" value="Tetracycline Repressor, domain 2"/>
    <property type="match status" value="1"/>
</dbReference>
<dbReference type="InterPro" id="IPR001647">
    <property type="entry name" value="HTH_TetR"/>
</dbReference>
<accession>A0A7C5I3E3</accession>
<protein>
    <submittedName>
        <fullName evidence="4">TetR/AcrR family transcriptional regulator</fullName>
    </submittedName>
</protein>
<keyword evidence="1 2" id="KW-0238">DNA-binding</keyword>
<dbReference type="GO" id="GO:0003677">
    <property type="term" value="F:DNA binding"/>
    <property type="evidence" value="ECO:0007669"/>
    <property type="project" value="UniProtKB-UniRule"/>
</dbReference>
<dbReference type="InterPro" id="IPR009057">
    <property type="entry name" value="Homeodomain-like_sf"/>
</dbReference>
<dbReference type="Gene3D" id="1.10.10.60">
    <property type="entry name" value="Homeodomain-like"/>
    <property type="match status" value="1"/>
</dbReference>
<dbReference type="Pfam" id="PF17932">
    <property type="entry name" value="TetR_C_24"/>
    <property type="match status" value="1"/>
</dbReference>
<organism evidence="4">
    <name type="scientific">Kosmotoga arenicorallina</name>
    <dbReference type="NCBI Taxonomy" id="688066"/>
    <lineage>
        <taxon>Bacteria</taxon>
        <taxon>Thermotogati</taxon>
        <taxon>Thermotogota</taxon>
        <taxon>Thermotogae</taxon>
        <taxon>Kosmotogales</taxon>
        <taxon>Kosmotogaceae</taxon>
        <taxon>Kosmotoga</taxon>
    </lineage>
</organism>
<dbReference type="Pfam" id="PF00440">
    <property type="entry name" value="TetR_N"/>
    <property type="match status" value="1"/>
</dbReference>
<comment type="caution">
    <text evidence="4">The sequence shown here is derived from an EMBL/GenBank/DDBJ whole genome shotgun (WGS) entry which is preliminary data.</text>
</comment>
<dbReference type="PRINTS" id="PR00455">
    <property type="entry name" value="HTHTETR"/>
</dbReference>